<keyword evidence="6" id="KW-0496">Mitochondrion</keyword>
<dbReference type="Pfam" id="PF05405">
    <property type="entry name" value="Mt_ATP-synt_B"/>
    <property type="match status" value="1"/>
</dbReference>
<evidence type="ECO:0000313" key="9">
    <source>
        <dbReference type="Proteomes" id="UP000326924"/>
    </source>
</evidence>
<dbReference type="GO" id="GO:0015986">
    <property type="term" value="P:proton motive force-driven ATP synthesis"/>
    <property type="evidence" value="ECO:0007669"/>
    <property type="project" value="InterPro"/>
</dbReference>
<evidence type="ECO:0000256" key="1">
    <source>
        <dbReference type="ARBA" id="ARBA00004325"/>
    </source>
</evidence>
<reference evidence="8 9" key="1">
    <citation type="submission" date="2019-09" db="EMBL/GenBank/DDBJ databases">
        <title>Draft genome of the ectomycorrhizal ascomycete Sphaerosporella brunnea.</title>
        <authorList>
            <consortium name="DOE Joint Genome Institute"/>
            <person name="Benucci G.M."/>
            <person name="Marozzi G."/>
            <person name="Antonielli L."/>
            <person name="Sanchez S."/>
            <person name="Marco P."/>
            <person name="Wang X."/>
            <person name="Falini L.B."/>
            <person name="Barry K."/>
            <person name="Haridas S."/>
            <person name="Lipzen A."/>
            <person name="Labutti K."/>
            <person name="Grigoriev I.V."/>
            <person name="Murat C."/>
            <person name="Martin F."/>
            <person name="Albertini E."/>
            <person name="Donnini D."/>
            <person name="Bonito G."/>
        </authorList>
    </citation>
    <scope>NUCLEOTIDE SEQUENCE [LARGE SCALE GENOMIC DNA]</scope>
    <source>
        <strain evidence="8 9">Sb_GMNB300</strain>
    </source>
</reference>
<dbReference type="EMBL" id="VXIS01000255">
    <property type="protein sequence ID" value="KAA8895603.1"/>
    <property type="molecule type" value="Genomic_DNA"/>
</dbReference>
<evidence type="ECO:0000256" key="7">
    <source>
        <dbReference type="ARBA" id="ARBA00023136"/>
    </source>
</evidence>
<gene>
    <name evidence="8" type="ORF">FN846DRAFT_911590</name>
</gene>
<evidence type="ECO:0000256" key="4">
    <source>
        <dbReference type="ARBA" id="ARBA00022781"/>
    </source>
</evidence>
<evidence type="ECO:0000256" key="2">
    <source>
        <dbReference type="ARBA" id="ARBA00022448"/>
    </source>
</evidence>
<protein>
    <submittedName>
        <fullName evidence="8">Uncharacterized protein</fullName>
    </submittedName>
</protein>
<name>A0A5J5EK86_9PEZI</name>
<keyword evidence="5" id="KW-0406">Ion transport</keyword>
<dbReference type="InParanoid" id="A0A5J5EK86"/>
<evidence type="ECO:0000313" key="8">
    <source>
        <dbReference type="EMBL" id="KAA8895603.1"/>
    </source>
</evidence>
<dbReference type="AlphaFoldDB" id="A0A5J5EK86"/>
<dbReference type="GO" id="GO:0045259">
    <property type="term" value="C:proton-transporting ATP synthase complex"/>
    <property type="evidence" value="ECO:0007669"/>
    <property type="project" value="UniProtKB-KW"/>
</dbReference>
<keyword evidence="7" id="KW-0472">Membrane</keyword>
<keyword evidence="3" id="KW-0138">CF(0)</keyword>
<proteinExistence type="predicted"/>
<keyword evidence="2" id="KW-0813">Transport</keyword>
<accession>A0A5J5EK86</accession>
<dbReference type="OrthoDB" id="67388at2759"/>
<dbReference type="InterPro" id="IPR008688">
    <property type="entry name" value="ATP_synth_Bsub_B/MI25"/>
</dbReference>
<comment type="caution">
    <text evidence="8">The sequence shown here is derived from an EMBL/GenBank/DDBJ whole genome shotgun (WGS) entry which is preliminary data.</text>
</comment>
<dbReference type="Proteomes" id="UP000326924">
    <property type="component" value="Unassembled WGS sequence"/>
</dbReference>
<evidence type="ECO:0000256" key="6">
    <source>
        <dbReference type="ARBA" id="ARBA00023128"/>
    </source>
</evidence>
<evidence type="ECO:0000256" key="3">
    <source>
        <dbReference type="ARBA" id="ARBA00022547"/>
    </source>
</evidence>
<sequence>MSMRLTESIAGAARLQPSASTLPKISAVAALSILDALPGDCLVSKTAIVSSVAGLSIAAISNERYVVNEETVVAFCPLSVFTAIGKYLRLPITAYGPYG</sequence>
<comment type="subcellular location">
    <subcellularLocation>
        <location evidence="1">Mitochondrion membrane</location>
    </subcellularLocation>
</comment>
<dbReference type="GO" id="GO:0015078">
    <property type="term" value="F:proton transmembrane transporter activity"/>
    <property type="evidence" value="ECO:0007669"/>
    <property type="project" value="InterPro"/>
</dbReference>
<keyword evidence="9" id="KW-1185">Reference proteome</keyword>
<dbReference type="GO" id="GO:0031966">
    <property type="term" value="C:mitochondrial membrane"/>
    <property type="evidence" value="ECO:0007669"/>
    <property type="project" value="UniProtKB-SubCell"/>
</dbReference>
<organism evidence="8 9">
    <name type="scientific">Sphaerosporella brunnea</name>
    <dbReference type="NCBI Taxonomy" id="1250544"/>
    <lineage>
        <taxon>Eukaryota</taxon>
        <taxon>Fungi</taxon>
        <taxon>Dikarya</taxon>
        <taxon>Ascomycota</taxon>
        <taxon>Pezizomycotina</taxon>
        <taxon>Pezizomycetes</taxon>
        <taxon>Pezizales</taxon>
        <taxon>Pyronemataceae</taxon>
        <taxon>Sphaerosporella</taxon>
    </lineage>
</organism>
<evidence type="ECO:0000256" key="5">
    <source>
        <dbReference type="ARBA" id="ARBA00023065"/>
    </source>
</evidence>
<keyword evidence="4" id="KW-0375">Hydrogen ion transport</keyword>